<feature type="region of interest" description="Disordered" evidence="1">
    <location>
        <begin position="1"/>
        <end position="40"/>
    </location>
</feature>
<dbReference type="EMBL" id="PYBJ01000014">
    <property type="protein sequence ID" value="PSM41211.1"/>
    <property type="molecule type" value="Genomic_DNA"/>
</dbReference>
<evidence type="ECO:0000313" key="2">
    <source>
        <dbReference type="EMBL" id="PSM41211.1"/>
    </source>
</evidence>
<accession>A0A2P8Q4N9</accession>
<protein>
    <submittedName>
        <fullName evidence="2">Uncharacterized protein</fullName>
    </submittedName>
</protein>
<dbReference type="Proteomes" id="UP000240429">
    <property type="component" value="Unassembled WGS sequence"/>
</dbReference>
<proteinExistence type="predicted"/>
<evidence type="ECO:0000256" key="1">
    <source>
        <dbReference type="SAM" id="MobiDB-lite"/>
    </source>
</evidence>
<sequence length="84" mass="8557">MCARSEAPWSATDARPPRPCGTVPLRGGPSTTAGTSRRAARFPCGTVRRTGAGASWLAAPFPAPLRPLGARGTARSAPTGPQTT</sequence>
<organism evidence="2 3">
    <name type="scientific">Streptomyces dioscori</name>
    <dbReference type="NCBI Taxonomy" id="2109333"/>
    <lineage>
        <taxon>Bacteria</taxon>
        <taxon>Bacillati</taxon>
        <taxon>Actinomycetota</taxon>
        <taxon>Actinomycetes</taxon>
        <taxon>Kitasatosporales</taxon>
        <taxon>Streptomycetaceae</taxon>
        <taxon>Streptomyces</taxon>
        <taxon>Streptomyces aurantiacus group</taxon>
    </lineage>
</organism>
<name>A0A2P8Q4N9_9ACTN</name>
<keyword evidence="3" id="KW-1185">Reference proteome</keyword>
<reference evidence="2 3" key="1">
    <citation type="submission" date="2018-03" db="EMBL/GenBank/DDBJ databases">
        <title>Streptomyces dioscori sp. nov., a novel endophytic actinobacterium isolated from bulbil of Dioscorea bulbifera L.</title>
        <authorList>
            <person name="Zhikuan W."/>
        </authorList>
    </citation>
    <scope>NUCLEOTIDE SEQUENCE [LARGE SCALE GENOMIC DNA]</scope>
    <source>
        <strain evidence="2 3">A217</strain>
    </source>
</reference>
<gene>
    <name evidence="2" type="ORF">C6Y14_20665</name>
</gene>
<feature type="region of interest" description="Disordered" evidence="1">
    <location>
        <begin position="58"/>
        <end position="84"/>
    </location>
</feature>
<comment type="caution">
    <text evidence="2">The sequence shown here is derived from an EMBL/GenBank/DDBJ whole genome shotgun (WGS) entry which is preliminary data.</text>
</comment>
<dbReference type="AlphaFoldDB" id="A0A2P8Q4N9"/>
<evidence type="ECO:0000313" key="3">
    <source>
        <dbReference type="Proteomes" id="UP000240429"/>
    </source>
</evidence>